<dbReference type="AlphaFoldDB" id="A0AAN8DS47"/>
<proteinExistence type="predicted"/>
<dbReference type="EMBL" id="JAURVH010001518">
    <property type="protein sequence ID" value="KAK5928182.1"/>
    <property type="molecule type" value="Genomic_DNA"/>
</dbReference>
<feature type="region of interest" description="Disordered" evidence="1">
    <location>
        <begin position="82"/>
        <end position="102"/>
    </location>
</feature>
<gene>
    <name evidence="2" type="ORF">CgunFtcFv8_013265</name>
</gene>
<dbReference type="Proteomes" id="UP001331515">
    <property type="component" value="Unassembled WGS sequence"/>
</dbReference>
<dbReference type="PANTHER" id="PTHR47027">
    <property type="entry name" value="REVERSE TRANSCRIPTASE DOMAIN-CONTAINING PROTEIN"/>
    <property type="match status" value="1"/>
</dbReference>
<keyword evidence="3" id="KW-1185">Reference proteome</keyword>
<accession>A0AAN8DS47</accession>
<evidence type="ECO:0000313" key="3">
    <source>
        <dbReference type="Proteomes" id="UP001331515"/>
    </source>
</evidence>
<protein>
    <submittedName>
        <fullName evidence="2">Uncharacterized protein</fullName>
    </submittedName>
</protein>
<name>A0AAN8DS47_CHAGU</name>
<evidence type="ECO:0000256" key="1">
    <source>
        <dbReference type="SAM" id="MobiDB-lite"/>
    </source>
</evidence>
<comment type="caution">
    <text evidence="2">The sequence shown here is derived from an EMBL/GenBank/DDBJ whole genome shotgun (WGS) entry which is preliminary data.</text>
</comment>
<sequence length="116" mass="13371">MTQHQLRWLGHVLRMPSNRLPRRVLYGQLHHGRRSAGGQKKRYKDQLKTALKKCKIRPEALEDAAADRNSWRQLCRDGPKCWRRKGQPGDRRGDSGGTRLQLPLLLPPHTLVLPAI</sequence>
<dbReference type="PANTHER" id="PTHR47027:SF20">
    <property type="entry name" value="REVERSE TRANSCRIPTASE-LIKE PROTEIN WITH RNA-DIRECTED DNA POLYMERASE DOMAIN"/>
    <property type="match status" value="1"/>
</dbReference>
<organism evidence="2 3">
    <name type="scientific">Champsocephalus gunnari</name>
    <name type="common">Mackerel icefish</name>
    <dbReference type="NCBI Taxonomy" id="52237"/>
    <lineage>
        <taxon>Eukaryota</taxon>
        <taxon>Metazoa</taxon>
        <taxon>Chordata</taxon>
        <taxon>Craniata</taxon>
        <taxon>Vertebrata</taxon>
        <taxon>Euteleostomi</taxon>
        <taxon>Actinopterygii</taxon>
        <taxon>Neopterygii</taxon>
        <taxon>Teleostei</taxon>
        <taxon>Neoteleostei</taxon>
        <taxon>Acanthomorphata</taxon>
        <taxon>Eupercaria</taxon>
        <taxon>Perciformes</taxon>
        <taxon>Notothenioidei</taxon>
        <taxon>Channichthyidae</taxon>
        <taxon>Champsocephalus</taxon>
    </lineage>
</organism>
<reference evidence="2 3" key="1">
    <citation type="journal article" date="2023" name="Mol. Biol. Evol.">
        <title>Genomics of Secondarily Temperate Adaptation in the Only Non-Antarctic Icefish.</title>
        <authorList>
            <person name="Rivera-Colon A.G."/>
            <person name="Rayamajhi N."/>
            <person name="Minhas B.F."/>
            <person name="Madrigal G."/>
            <person name="Bilyk K.T."/>
            <person name="Yoon V."/>
            <person name="Hune M."/>
            <person name="Gregory S."/>
            <person name="Cheng C.H.C."/>
            <person name="Catchen J.M."/>
        </authorList>
    </citation>
    <scope>NUCLEOTIDE SEQUENCE [LARGE SCALE GENOMIC DNA]</scope>
    <source>
        <tissue evidence="2">White muscle</tissue>
    </source>
</reference>
<evidence type="ECO:0000313" key="2">
    <source>
        <dbReference type="EMBL" id="KAK5928182.1"/>
    </source>
</evidence>